<feature type="transmembrane region" description="Helical" evidence="1">
    <location>
        <begin position="20"/>
        <end position="38"/>
    </location>
</feature>
<keyword evidence="3" id="KW-1185">Reference proteome</keyword>
<organism evidence="2 3">
    <name type="scientific">Parathielavia hyrcaniae</name>
    <dbReference type="NCBI Taxonomy" id="113614"/>
    <lineage>
        <taxon>Eukaryota</taxon>
        <taxon>Fungi</taxon>
        <taxon>Dikarya</taxon>
        <taxon>Ascomycota</taxon>
        <taxon>Pezizomycotina</taxon>
        <taxon>Sordariomycetes</taxon>
        <taxon>Sordariomycetidae</taxon>
        <taxon>Sordariales</taxon>
        <taxon>Chaetomiaceae</taxon>
        <taxon>Parathielavia</taxon>
    </lineage>
</organism>
<dbReference type="AlphaFoldDB" id="A0AAN6SX10"/>
<dbReference type="Proteomes" id="UP001305647">
    <property type="component" value="Unassembled WGS sequence"/>
</dbReference>
<proteinExistence type="predicted"/>
<name>A0AAN6SX10_9PEZI</name>
<evidence type="ECO:0000313" key="2">
    <source>
        <dbReference type="EMBL" id="KAK4096146.1"/>
    </source>
</evidence>
<protein>
    <submittedName>
        <fullName evidence="2">Uncharacterized protein</fullName>
    </submittedName>
</protein>
<evidence type="ECO:0000256" key="1">
    <source>
        <dbReference type="SAM" id="Phobius"/>
    </source>
</evidence>
<sequence>MAVKSRKEWLSGRTSARRTYYKFLRWLWPLWALGWWSLGRGAGRTKGGTKWCIVIRVFIDMKVLYLSIG</sequence>
<keyword evidence="1" id="KW-0472">Membrane</keyword>
<reference evidence="2" key="2">
    <citation type="submission" date="2023-05" db="EMBL/GenBank/DDBJ databases">
        <authorList>
            <consortium name="Lawrence Berkeley National Laboratory"/>
            <person name="Steindorff A."/>
            <person name="Hensen N."/>
            <person name="Bonometti L."/>
            <person name="Westerberg I."/>
            <person name="Brannstrom I.O."/>
            <person name="Guillou S."/>
            <person name="Cros-Aarteil S."/>
            <person name="Calhoun S."/>
            <person name="Haridas S."/>
            <person name="Kuo A."/>
            <person name="Mondo S."/>
            <person name="Pangilinan J."/>
            <person name="Riley R."/>
            <person name="Labutti K."/>
            <person name="Andreopoulos B."/>
            <person name="Lipzen A."/>
            <person name="Chen C."/>
            <person name="Yanf M."/>
            <person name="Daum C."/>
            <person name="Ng V."/>
            <person name="Clum A."/>
            <person name="Ohm R."/>
            <person name="Martin F."/>
            <person name="Silar P."/>
            <person name="Natvig D."/>
            <person name="Lalanne C."/>
            <person name="Gautier V."/>
            <person name="Ament-Velasquez S.L."/>
            <person name="Kruys A."/>
            <person name="Hutchinson M.I."/>
            <person name="Powell A.J."/>
            <person name="Barry K."/>
            <person name="Miller A.N."/>
            <person name="Grigoriev I.V."/>
            <person name="Debuchy R."/>
            <person name="Gladieux P."/>
            <person name="Thoren M.H."/>
            <person name="Johannesson H."/>
        </authorList>
    </citation>
    <scope>NUCLEOTIDE SEQUENCE</scope>
    <source>
        <strain evidence="2">CBS 757.83</strain>
    </source>
</reference>
<gene>
    <name evidence="2" type="ORF">N658DRAFT_501915</name>
</gene>
<keyword evidence="1" id="KW-0812">Transmembrane</keyword>
<comment type="caution">
    <text evidence="2">The sequence shown here is derived from an EMBL/GenBank/DDBJ whole genome shotgun (WGS) entry which is preliminary data.</text>
</comment>
<accession>A0AAN6SX10</accession>
<evidence type="ECO:0000313" key="3">
    <source>
        <dbReference type="Proteomes" id="UP001305647"/>
    </source>
</evidence>
<dbReference type="EMBL" id="MU863735">
    <property type="protein sequence ID" value="KAK4096146.1"/>
    <property type="molecule type" value="Genomic_DNA"/>
</dbReference>
<reference evidence="2" key="1">
    <citation type="journal article" date="2023" name="Mol. Phylogenet. Evol.">
        <title>Genome-scale phylogeny and comparative genomics of the fungal order Sordariales.</title>
        <authorList>
            <person name="Hensen N."/>
            <person name="Bonometti L."/>
            <person name="Westerberg I."/>
            <person name="Brannstrom I.O."/>
            <person name="Guillou S."/>
            <person name="Cros-Aarteil S."/>
            <person name="Calhoun S."/>
            <person name="Haridas S."/>
            <person name="Kuo A."/>
            <person name="Mondo S."/>
            <person name="Pangilinan J."/>
            <person name="Riley R."/>
            <person name="LaButti K."/>
            <person name="Andreopoulos B."/>
            <person name="Lipzen A."/>
            <person name="Chen C."/>
            <person name="Yan M."/>
            <person name="Daum C."/>
            <person name="Ng V."/>
            <person name="Clum A."/>
            <person name="Steindorff A."/>
            <person name="Ohm R.A."/>
            <person name="Martin F."/>
            <person name="Silar P."/>
            <person name="Natvig D.O."/>
            <person name="Lalanne C."/>
            <person name="Gautier V."/>
            <person name="Ament-Velasquez S.L."/>
            <person name="Kruys A."/>
            <person name="Hutchinson M.I."/>
            <person name="Powell A.J."/>
            <person name="Barry K."/>
            <person name="Miller A.N."/>
            <person name="Grigoriev I.V."/>
            <person name="Debuchy R."/>
            <person name="Gladieux P."/>
            <person name="Hiltunen Thoren M."/>
            <person name="Johannesson H."/>
        </authorList>
    </citation>
    <scope>NUCLEOTIDE SEQUENCE</scope>
    <source>
        <strain evidence="2">CBS 757.83</strain>
    </source>
</reference>
<keyword evidence="1" id="KW-1133">Transmembrane helix</keyword>